<name>A0A2P2PPT8_RHIMU</name>
<proteinExistence type="predicted"/>
<organism evidence="1">
    <name type="scientific">Rhizophora mucronata</name>
    <name type="common">Asiatic mangrove</name>
    <dbReference type="NCBI Taxonomy" id="61149"/>
    <lineage>
        <taxon>Eukaryota</taxon>
        <taxon>Viridiplantae</taxon>
        <taxon>Streptophyta</taxon>
        <taxon>Embryophyta</taxon>
        <taxon>Tracheophyta</taxon>
        <taxon>Spermatophyta</taxon>
        <taxon>Magnoliopsida</taxon>
        <taxon>eudicotyledons</taxon>
        <taxon>Gunneridae</taxon>
        <taxon>Pentapetalae</taxon>
        <taxon>rosids</taxon>
        <taxon>fabids</taxon>
        <taxon>Malpighiales</taxon>
        <taxon>Rhizophoraceae</taxon>
        <taxon>Rhizophora</taxon>
    </lineage>
</organism>
<accession>A0A2P2PPT8</accession>
<evidence type="ECO:0000313" key="1">
    <source>
        <dbReference type="EMBL" id="MBX56723.1"/>
    </source>
</evidence>
<protein>
    <submittedName>
        <fullName evidence="1">Uncharacterized protein</fullName>
    </submittedName>
</protein>
<dbReference type="EMBL" id="GGEC01076239">
    <property type="protein sequence ID" value="MBX56723.1"/>
    <property type="molecule type" value="Transcribed_RNA"/>
</dbReference>
<reference evidence="1" key="1">
    <citation type="submission" date="2018-02" db="EMBL/GenBank/DDBJ databases">
        <title>Rhizophora mucronata_Transcriptome.</title>
        <authorList>
            <person name="Meera S.P."/>
            <person name="Sreeshan A."/>
            <person name="Augustine A."/>
        </authorList>
    </citation>
    <scope>NUCLEOTIDE SEQUENCE</scope>
    <source>
        <tissue evidence="1">Leaf</tissue>
    </source>
</reference>
<dbReference type="AlphaFoldDB" id="A0A2P2PPT8"/>
<sequence>MNQALLNNTTHAEHENLVIRRVWQSDSNLKNML</sequence>